<evidence type="ECO:0000259" key="1">
    <source>
        <dbReference type="Pfam" id="PF01494"/>
    </source>
</evidence>
<proteinExistence type="predicted"/>
<dbReference type="PANTHER" id="PTHR43422">
    <property type="entry name" value="THIAMINE THIAZOLE SYNTHASE"/>
    <property type="match status" value="1"/>
</dbReference>
<keyword evidence="2" id="KW-0503">Monooxygenase</keyword>
<sequence>MTPIPAAGHAVVIGAGIAGLLAARVLSDAFARVTVIERDHLGPVPAPRKGVPQGRFPHAMQARGLEALEQLLPGLRHQLTAAGAPPMDFCRDSRVYFPCGAPPPMASNIRIQPVSRPLLESIVRDRTLRLPGVHLRDGCAVTAITAHEDRGTVTGVTLLHRRRGLPTGTAESIPAELVVDASGRGSHLPDWLTALGWPRVTETIVDPRAGYAAREYRLTDQTAPVWRALFELPQPPHTPRGAAVLRVENNRLLVALQGAAGDHPPTDEHGFHAFMKSLSCDLYETVRHLEPDTTVMRYARAANCRRHYHRLAPWPDGLIVLGDAACVFNPVYAQGMTVAALEALALRDLLTRHPNTGLRGRTHQFQCRLARITTWPWILATIPDRAWQDTQPPTYTRLALWYLDHWQRLVPHDPRMFHDIARITSMLATPLLFAHPRHLTRLAINALPKRRTVG</sequence>
<dbReference type="InterPro" id="IPR036188">
    <property type="entry name" value="FAD/NAD-bd_sf"/>
</dbReference>
<dbReference type="EMBL" id="CP109019">
    <property type="protein sequence ID" value="WUT80716.1"/>
    <property type="molecule type" value="Genomic_DNA"/>
</dbReference>
<name>A0ABZ1XB58_9ACTN</name>
<organism evidence="2 3">
    <name type="scientific">Streptomyces melanogenes</name>
    <dbReference type="NCBI Taxonomy" id="67326"/>
    <lineage>
        <taxon>Bacteria</taxon>
        <taxon>Bacillati</taxon>
        <taxon>Actinomycetota</taxon>
        <taxon>Actinomycetes</taxon>
        <taxon>Kitasatosporales</taxon>
        <taxon>Streptomycetaceae</taxon>
        <taxon>Streptomyces</taxon>
    </lineage>
</organism>
<dbReference type="SUPFAM" id="SSF51905">
    <property type="entry name" value="FAD/NAD(P)-binding domain"/>
    <property type="match status" value="1"/>
</dbReference>
<dbReference type="Proteomes" id="UP001432060">
    <property type="component" value="Chromosome"/>
</dbReference>
<accession>A0ABZ1XB58</accession>
<reference evidence="2" key="1">
    <citation type="submission" date="2022-10" db="EMBL/GenBank/DDBJ databases">
        <title>The complete genomes of actinobacterial strains from the NBC collection.</title>
        <authorList>
            <person name="Joergensen T.S."/>
            <person name="Alvarez Arevalo M."/>
            <person name="Sterndorff E.B."/>
            <person name="Faurdal D."/>
            <person name="Vuksanovic O."/>
            <person name="Mourched A.-S."/>
            <person name="Charusanti P."/>
            <person name="Shaw S."/>
            <person name="Blin K."/>
            <person name="Weber T."/>
        </authorList>
    </citation>
    <scope>NUCLEOTIDE SEQUENCE</scope>
    <source>
        <strain evidence="2">NBC_00668</strain>
    </source>
</reference>
<dbReference type="PRINTS" id="PR00420">
    <property type="entry name" value="RNGMNOXGNASE"/>
</dbReference>
<dbReference type="RefSeq" id="WP_329394518.1">
    <property type="nucleotide sequence ID" value="NZ_CP109019.1"/>
</dbReference>
<keyword evidence="2" id="KW-0560">Oxidoreductase</keyword>
<dbReference type="GO" id="GO:0004497">
    <property type="term" value="F:monooxygenase activity"/>
    <property type="evidence" value="ECO:0007669"/>
    <property type="project" value="UniProtKB-KW"/>
</dbReference>
<gene>
    <name evidence="2" type="ORF">OG515_00165</name>
</gene>
<dbReference type="PANTHER" id="PTHR43422:SF3">
    <property type="entry name" value="THIAMINE THIAZOLE SYNTHASE"/>
    <property type="match status" value="1"/>
</dbReference>
<evidence type="ECO:0000313" key="2">
    <source>
        <dbReference type="EMBL" id="WUT80716.1"/>
    </source>
</evidence>
<protein>
    <submittedName>
        <fullName evidence="2">FAD-dependent monooxygenase</fullName>
    </submittedName>
</protein>
<dbReference type="Gene3D" id="3.50.50.60">
    <property type="entry name" value="FAD/NAD(P)-binding domain"/>
    <property type="match status" value="1"/>
</dbReference>
<dbReference type="Pfam" id="PF01494">
    <property type="entry name" value="FAD_binding_3"/>
    <property type="match status" value="1"/>
</dbReference>
<dbReference type="InterPro" id="IPR002938">
    <property type="entry name" value="FAD-bd"/>
</dbReference>
<feature type="domain" description="FAD-binding" evidence="1">
    <location>
        <begin position="10"/>
        <end position="350"/>
    </location>
</feature>
<keyword evidence="3" id="KW-1185">Reference proteome</keyword>
<evidence type="ECO:0000313" key="3">
    <source>
        <dbReference type="Proteomes" id="UP001432060"/>
    </source>
</evidence>